<evidence type="ECO:0000313" key="2">
    <source>
        <dbReference type="EMBL" id="KAL0324576.1"/>
    </source>
</evidence>
<gene>
    <name evidence="2" type="ORF">Scaly_2424700</name>
</gene>
<dbReference type="PROSITE" id="PS51222">
    <property type="entry name" value="DCD"/>
    <property type="match status" value="1"/>
</dbReference>
<name>A0AAW2M275_9LAMI</name>
<comment type="caution">
    <text evidence="2">The sequence shown here is derived from an EMBL/GenBank/DDBJ whole genome shotgun (WGS) entry which is preliminary data.</text>
</comment>
<dbReference type="SMART" id="SM00767">
    <property type="entry name" value="DCD"/>
    <property type="match status" value="1"/>
</dbReference>
<dbReference type="InterPro" id="IPR044832">
    <property type="entry name" value="NRP-like"/>
</dbReference>
<feature type="domain" description="DCD" evidence="1">
    <location>
        <begin position="34"/>
        <end position="147"/>
    </location>
</feature>
<dbReference type="InterPro" id="IPR013989">
    <property type="entry name" value="Dev_and_cell_death_domain"/>
</dbReference>
<proteinExistence type="predicted"/>
<evidence type="ECO:0000259" key="1">
    <source>
        <dbReference type="PROSITE" id="PS51222"/>
    </source>
</evidence>
<dbReference type="PANTHER" id="PTHR46034">
    <property type="match status" value="1"/>
</dbReference>
<dbReference type="GO" id="GO:0034976">
    <property type="term" value="P:response to endoplasmic reticulum stress"/>
    <property type="evidence" value="ECO:0007669"/>
    <property type="project" value="InterPro"/>
</dbReference>
<dbReference type="AlphaFoldDB" id="A0AAW2M275"/>
<accession>A0AAW2M275</accession>
<reference evidence="2" key="1">
    <citation type="submission" date="2020-06" db="EMBL/GenBank/DDBJ databases">
        <authorList>
            <person name="Li T."/>
            <person name="Hu X."/>
            <person name="Zhang T."/>
            <person name="Song X."/>
            <person name="Zhang H."/>
            <person name="Dai N."/>
            <person name="Sheng W."/>
            <person name="Hou X."/>
            <person name="Wei L."/>
        </authorList>
    </citation>
    <scope>NUCLEOTIDE SEQUENCE</scope>
    <source>
        <strain evidence="2">KEN8</strain>
        <tissue evidence="2">Leaf</tissue>
    </source>
</reference>
<organism evidence="2">
    <name type="scientific">Sesamum calycinum</name>
    <dbReference type="NCBI Taxonomy" id="2727403"/>
    <lineage>
        <taxon>Eukaryota</taxon>
        <taxon>Viridiplantae</taxon>
        <taxon>Streptophyta</taxon>
        <taxon>Embryophyta</taxon>
        <taxon>Tracheophyta</taxon>
        <taxon>Spermatophyta</taxon>
        <taxon>Magnoliopsida</taxon>
        <taxon>eudicotyledons</taxon>
        <taxon>Gunneridae</taxon>
        <taxon>Pentapetalae</taxon>
        <taxon>asterids</taxon>
        <taxon>lamiids</taxon>
        <taxon>Lamiales</taxon>
        <taxon>Pedaliaceae</taxon>
        <taxon>Sesamum</taxon>
    </lineage>
</organism>
<protein>
    <submittedName>
        <fullName evidence="2">B2 protein</fullName>
    </submittedName>
</protein>
<dbReference type="EMBL" id="JACGWM010000015">
    <property type="protein sequence ID" value="KAL0324576.1"/>
    <property type="molecule type" value="Genomic_DNA"/>
</dbReference>
<dbReference type="Pfam" id="PF10539">
    <property type="entry name" value="Dev_Cell_Death"/>
    <property type="match status" value="1"/>
</dbReference>
<sequence length="147" mass="16168">MDLFFSLPDDARARMVRLMLDGLATKLMLTNRRSDRLFRLGGSYIENLLYPAERHGLGLPPRYHDSVRAITPGLPLFLYYSTHQLHGIFEAARFGGTNVDPSIWEDKKNPGNLSKAAQGACLSLGAAQLAAEDAAVPKLSDEPEALD</sequence>
<reference evidence="2" key="2">
    <citation type="journal article" date="2024" name="Plant">
        <title>Genomic evolution and insights into agronomic trait innovations of Sesamum species.</title>
        <authorList>
            <person name="Miao H."/>
            <person name="Wang L."/>
            <person name="Qu L."/>
            <person name="Liu H."/>
            <person name="Sun Y."/>
            <person name="Le M."/>
            <person name="Wang Q."/>
            <person name="Wei S."/>
            <person name="Zheng Y."/>
            <person name="Lin W."/>
            <person name="Duan Y."/>
            <person name="Cao H."/>
            <person name="Xiong S."/>
            <person name="Wang X."/>
            <person name="Wei L."/>
            <person name="Li C."/>
            <person name="Ma Q."/>
            <person name="Ju M."/>
            <person name="Zhao R."/>
            <person name="Li G."/>
            <person name="Mu C."/>
            <person name="Tian Q."/>
            <person name="Mei H."/>
            <person name="Zhang T."/>
            <person name="Gao T."/>
            <person name="Zhang H."/>
        </authorList>
    </citation>
    <scope>NUCLEOTIDE SEQUENCE</scope>
    <source>
        <strain evidence="2">KEN8</strain>
    </source>
</reference>
<dbReference type="PANTHER" id="PTHR46034:SF32">
    <property type="entry name" value="DCD DOMAIN-CONTAINING PROTEIN NRP-B"/>
    <property type="match status" value="1"/>
</dbReference>